<evidence type="ECO:0000313" key="2">
    <source>
        <dbReference type="Proteomes" id="UP000054742"/>
    </source>
</evidence>
<keyword evidence="2" id="KW-1185">Reference proteome</keyword>
<sequence>MKDIIELMANLDENGLAYIHQVKKILCQELHLDDSSLRIENSGSRSWEEGSTTDLRTYPIKDQEKIKNVRAVLAYLATQNAIEYEEGHTIHTEGVEFIITRCDLEKLKMLPRDILNKIDIQEQKEIVHTTPIRMSFNDKRYYRGVTHTPATINGNMLAIRLKETIEEDEGEEETKKQMFSILELLNSLNSETGSGLVEIQDGLKLLFGIEFELYFHSSNMEFPIDLRTPAMDTHLSSTQQTLRAIDSLMLLKFVDIEIKDLGNNRKACIIKQVNPEELLNQVKILKQFEVKGSQDTNFVNSVLAILKKSFPNNSVIQDLIPFDGKVLKSMTRPYLHIRTQHYHNPESENYTQASLILSQIKNALPKQFDVGARPAVTESQASLERPKYIRKQVQATPHEQLIIDPPLNPTFGEGKVFLSKLMEICTLLQLASLQIRRQPNAFFQPSIATTQVPSGEEDRLTFN</sequence>
<dbReference type="Proteomes" id="UP000054742">
    <property type="component" value="Unassembled WGS sequence"/>
</dbReference>
<organism evidence="1 2">
    <name type="scientific">Legionella brunensis</name>
    <dbReference type="NCBI Taxonomy" id="29422"/>
    <lineage>
        <taxon>Bacteria</taxon>
        <taxon>Pseudomonadati</taxon>
        <taxon>Pseudomonadota</taxon>
        <taxon>Gammaproteobacteria</taxon>
        <taxon>Legionellales</taxon>
        <taxon>Legionellaceae</taxon>
        <taxon>Legionella</taxon>
    </lineage>
</organism>
<proteinExistence type="predicted"/>
<reference evidence="1 2" key="1">
    <citation type="submission" date="2015-11" db="EMBL/GenBank/DDBJ databases">
        <title>Genomic analysis of 38 Legionella species identifies large and diverse effector repertoires.</title>
        <authorList>
            <person name="Burstein D."/>
            <person name="Amaro F."/>
            <person name="Zusman T."/>
            <person name="Lifshitz Z."/>
            <person name="Cohen O."/>
            <person name="Gilbert J.A."/>
            <person name="Pupko T."/>
            <person name="Shuman H.A."/>
            <person name="Segal G."/>
        </authorList>
    </citation>
    <scope>NUCLEOTIDE SEQUENCE [LARGE SCALE GENOMIC DNA]</scope>
    <source>
        <strain evidence="1 2">ATCC 43878</strain>
    </source>
</reference>
<dbReference type="RefSeq" id="WP_058441891.1">
    <property type="nucleotide sequence ID" value="NZ_CAAAHU010000002.1"/>
</dbReference>
<dbReference type="OrthoDB" id="5650977at2"/>
<evidence type="ECO:0000313" key="1">
    <source>
        <dbReference type="EMBL" id="KTC81367.1"/>
    </source>
</evidence>
<accession>A0A0W0SD91</accession>
<dbReference type="PATRIC" id="fig|29422.6.peg.2013"/>
<gene>
    <name evidence="1" type="ORF">Lbru_1887</name>
</gene>
<name>A0A0W0SD91_9GAMM</name>
<protein>
    <submittedName>
        <fullName evidence="1">Uncharacterized protein</fullName>
    </submittedName>
</protein>
<comment type="caution">
    <text evidence="1">The sequence shown here is derived from an EMBL/GenBank/DDBJ whole genome shotgun (WGS) entry which is preliminary data.</text>
</comment>
<dbReference type="AlphaFoldDB" id="A0A0W0SD91"/>
<dbReference type="EMBL" id="LNXV01000029">
    <property type="protein sequence ID" value="KTC81367.1"/>
    <property type="molecule type" value="Genomic_DNA"/>
</dbReference>